<gene>
    <name evidence="2" type="ORF">glysoja_043617</name>
</gene>
<evidence type="ECO:0000256" key="1">
    <source>
        <dbReference type="SAM" id="Phobius"/>
    </source>
</evidence>
<evidence type="ECO:0000313" key="2">
    <source>
        <dbReference type="EMBL" id="KHN35426.1"/>
    </source>
</evidence>
<keyword evidence="1" id="KW-1133">Transmembrane helix</keyword>
<accession>A0A0B2RLI6</accession>
<dbReference type="Proteomes" id="UP000053555">
    <property type="component" value="Unassembled WGS sequence"/>
</dbReference>
<keyword evidence="1" id="KW-0472">Membrane</keyword>
<keyword evidence="1" id="KW-0812">Transmembrane</keyword>
<dbReference type="AlphaFoldDB" id="A0A0B2RLI6"/>
<name>A0A0B2RLI6_GLYSO</name>
<sequence length="51" mass="5516">MKLALNLLNSKDVDKAFRAHINLRALRLGVVGSAIGFVMGCLFLVLSMALN</sequence>
<feature type="transmembrane region" description="Helical" evidence="1">
    <location>
        <begin position="25"/>
        <end position="50"/>
    </location>
</feature>
<dbReference type="EMBL" id="KN648376">
    <property type="protein sequence ID" value="KHN35426.1"/>
    <property type="molecule type" value="Genomic_DNA"/>
</dbReference>
<proteinExistence type="predicted"/>
<organism evidence="2">
    <name type="scientific">Glycine soja</name>
    <name type="common">Wild soybean</name>
    <dbReference type="NCBI Taxonomy" id="3848"/>
    <lineage>
        <taxon>Eukaryota</taxon>
        <taxon>Viridiplantae</taxon>
        <taxon>Streptophyta</taxon>
        <taxon>Embryophyta</taxon>
        <taxon>Tracheophyta</taxon>
        <taxon>Spermatophyta</taxon>
        <taxon>Magnoliopsida</taxon>
        <taxon>eudicotyledons</taxon>
        <taxon>Gunneridae</taxon>
        <taxon>Pentapetalae</taxon>
        <taxon>rosids</taxon>
        <taxon>fabids</taxon>
        <taxon>Fabales</taxon>
        <taxon>Fabaceae</taxon>
        <taxon>Papilionoideae</taxon>
        <taxon>50 kb inversion clade</taxon>
        <taxon>NPAAA clade</taxon>
        <taxon>indigoferoid/millettioid clade</taxon>
        <taxon>Phaseoleae</taxon>
        <taxon>Glycine</taxon>
        <taxon>Glycine subgen. Soja</taxon>
    </lineage>
</organism>
<reference evidence="2" key="1">
    <citation type="submission" date="2014-07" db="EMBL/GenBank/DDBJ databases">
        <title>Identification of a novel salt tolerance gene in wild soybean by whole-genome sequencing.</title>
        <authorList>
            <person name="Lam H.-M."/>
            <person name="Qi X."/>
            <person name="Li M.-W."/>
            <person name="Liu X."/>
            <person name="Xie M."/>
            <person name="Ni M."/>
            <person name="Xu X."/>
        </authorList>
    </citation>
    <scope>NUCLEOTIDE SEQUENCE [LARGE SCALE GENOMIC DNA]</scope>
    <source>
        <tissue evidence="2">Root</tissue>
    </source>
</reference>
<protein>
    <submittedName>
        <fullName evidence="2">Uncharacterized protein</fullName>
    </submittedName>
</protein>